<name>F0JEZ1_9BACT</name>
<evidence type="ECO:0000313" key="1">
    <source>
        <dbReference type="EMBL" id="EGB14792.1"/>
    </source>
</evidence>
<dbReference type="RefSeq" id="WP_014322220.1">
    <property type="nucleotide sequence ID" value="NC_016803.1"/>
</dbReference>
<protein>
    <recommendedName>
        <fullName evidence="3">FeS cluster biogenesis domain-containing protein</fullName>
    </recommendedName>
</protein>
<dbReference type="HOGENOM" id="CLU_2381493_0_0_7"/>
<evidence type="ECO:0008006" key="3">
    <source>
        <dbReference type="Google" id="ProtNLM"/>
    </source>
</evidence>
<dbReference type="EMBL" id="CP003220">
    <property type="protein sequence ID" value="EGB14792.1"/>
    <property type="molecule type" value="Genomic_DNA"/>
</dbReference>
<dbReference type="KEGG" id="ddn:DND132_1585"/>
<evidence type="ECO:0000313" key="2">
    <source>
        <dbReference type="Proteomes" id="UP000007845"/>
    </source>
</evidence>
<organism evidence="1 2">
    <name type="scientific">Pseudodesulfovibrio mercurii</name>
    <dbReference type="NCBI Taxonomy" id="641491"/>
    <lineage>
        <taxon>Bacteria</taxon>
        <taxon>Pseudomonadati</taxon>
        <taxon>Thermodesulfobacteriota</taxon>
        <taxon>Desulfovibrionia</taxon>
        <taxon>Desulfovibrionales</taxon>
        <taxon>Desulfovibrionaceae</taxon>
    </lineage>
</organism>
<keyword evidence="2" id="KW-1185">Reference proteome</keyword>
<dbReference type="NCBIfam" id="NF033940">
    <property type="entry name" value="ErpA_rel"/>
    <property type="match status" value="1"/>
</dbReference>
<dbReference type="Proteomes" id="UP000007845">
    <property type="component" value="Chromosome"/>
</dbReference>
<accession>F0JEZ1</accession>
<gene>
    <name evidence="1" type="ORF">DND132_1585</name>
</gene>
<dbReference type="STRING" id="641491.DND132_1585"/>
<reference evidence="1 2" key="1">
    <citation type="journal article" date="2011" name="J. Bacteriol.">
        <title>Genome sequence of the mercury-methylating strain Desulfovibrio desulfuricans ND132.</title>
        <authorList>
            <person name="Brown S.D."/>
            <person name="Gilmour C.C."/>
            <person name="Kucken A.M."/>
            <person name="Wall J.D."/>
            <person name="Elias D.A."/>
            <person name="Brandt C.C."/>
            <person name="Podar M."/>
            <person name="Chertkov O."/>
            <person name="Held B."/>
            <person name="Bruce D.C."/>
            <person name="Detter J.C."/>
            <person name="Tapia R."/>
            <person name="Han C.S."/>
            <person name="Goodwin L.A."/>
            <person name="Cheng J.F."/>
            <person name="Pitluck S."/>
            <person name="Woyke T."/>
            <person name="Mikhailova N."/>
            <person name="Ivanova N.N."/>
            <person name="Han J."/>
            <person name="Lucas S."/>
            <person name="Lapidus A.L."/>
            <person name="Land M.L."/>
            <person name="Hauser L.J."/>
            <person name="Palumbo A.V."/>
        </authorList>
    </citation>
    <scope>NUCLEOTIDE SEQUENCE [LARGE SCALE GENOMIC DNA]</scope>
    <source>
        <strain evidence="1 2">ND132</strain>
    </source>
</reference>
<dbReference type="AlphaFoldDB" id="F0JEZ1"/>
<dbReference type="OrthoDB" id="5459481at2"/>
<proteinExistence type="predicted"/>
<sequence>MFTVDTTKELLEKLRALLAEEDPETCVRLREYNAGCGCNSKIRLGLGLDEPEDEDERISVREIPFIAEKDFLLKHGRSYALAFDENRETVLTALDASD</sequence>
<dbReference type="eggNOG" id="ENOG5031878">
    <property type="taxonomic scope" value="Bacteria"/>
</dbReference>